<keyword evidence="3" id="KW-1185">Reference proteome</keyword>
<dbReference type="Proteomes" id="UP000757232">
    <property type="component" value="Unassembled WGS sequence"/>
</dbReference>
<evidence type="ECO:0000256" key="1">
    <source>
        <dbReference type="SAM" id="MobiDB-lite"/>
    </source>
</evidence>
<feature type="compositionally biased region" description="Polar residues" evidence="1">
    <location>
        <begin position="34"/>
        <end position="45"/>
    </location>
</feature>
<feature type="compositionally biased region" description="Basic and acidic residues" evidence="1">
    <location>
        <begin position="1"/>
        <end position="10"/>
    </location>
</feature>
<comment type="caution">
    <text evidence="2">The sequence shown here is derived from an EMBL/GenBank/DDBJ whole genome shotgun (WGS) entry which is preliminary data.</text>
</comment>
<evidence type="ECO:0000313" key="2">
    <source>
        <dbReference type="EMBL" id="OCB91317.1"/>
    </source>
</evidence>
<accession>A0A9Q5I421</accession>
<feature type="region of interest" description="Disordered" evidence="1">
    <location>
        <begin position="286"/>
        <end position="345"/>
    </location>
</feature>
<reference evidence="2" key="1">
    <citation type="submission" date="2016-06" db="EMBL/GenBank/DDBJ databases">
        <title>Draft Genome sequence of the fungus Inonotus baumii.</title>
        <authorList>
            <person name="Zhu H."/>
            <person name="Lin W."/>
        </authorList>
    </citation>
    <scope>NUCLEOTIDE SEQUENCE</scope>
    <source>
        <strain evidence="2">821</strain>
    </source>
</reference>
<feature type="region of interest" description="Disordered" evidence="1">
    <location>
        <begin position="1"/>
        <end position="61"/>
    </location>
</feature>
<gene>
    <name evidence="2" type="ORF">A7U60_g1436</name>
</gene>
<evidence type="ECO:0000313" key="3">
    <source>
        <dbReference type="Proteomes" id="UP000757232"/>
    </source>
</evidence>
<protein>
    <submittedName>
        <fullName evidence="2">Uncharacterized protein</fullName>
    </submittedName>
</protein>
<dbReference type="AlphaFoldDB" id="A0A9Q5I421"/>
<sequence>MTSTADKHAAGPESTTTSQSMDNKHPPSPPGAYANTNDSKSNVLEQGNAPEPSAPSTGTGLFKRAVSKDNRLPARRFFSAYAQTWIGMSPLWLMGEAILPNKKVGTQFNKGRKNLVSAAEEVRQAVTTSGKDVVVIIDEKLKGSGESGRQIVERTAEVIKAAGENVVLVVTTSLDKLSQLSSTKDGDKGKASSKTPQFDLHKLAHDPELKRTLKRHGRDALVLLDNGLKHPVVITGVSGFARTRGIPHADALLRLASLGLGKILRAMPEDIQEEVSEHVEAKIEEIDAEDLERRSTFEERQEAESIGQAAEKAPTPKVEGDVLNQDGGQTDPYARMKKKNDCIVM</sequence>
<dbReference type="OrthoDB" id="3235947at2759"/>
<proteinExistence type="predicted"/>
<feature type="compositionally biased region" description="Basic and acidic residues" evidence="1">
    <location>
        <begin position="286"/>
        <end position="303"/>
    </location>
</feature>
<dbReference type="EMBL" id="LNZH02000094">
    <property type="protein sequence ID" value="OCB91317.1"/>
    <property type="molecule type" value="Genomic_DNA"/>
</dbReference>
<organism evidence="2 3">
    <name type="scientific">Sanghuangporus baumii</name>
    <name type="common">Phellinus baumii</name>
    <dbReference type="NCBI Taxonomy" id="108892"/>
    <lineage>
        <taxon>Eukaryota</taxon>
        <taxon>Fungi</taxon>
        <taxon>Dikarya</taxon>
        <taxon>Basidiomycota</taxon>
        <taxon>Agaricomycotina</taxon>
        <taxon>Agaricomycetes</taxon>
        <taxon>Hymenochaetales</taxon>
        <taxon>Hymenochaetaceae</taxon>
        <taxon>Sanghuangporus</taxon>
    </lineage>
</organism>
<name>A0A9Q5I421_SANBA</name>